<name>A0A9W8E3C2_9FUNG</name>
<keyword evidence="3" id="KW-1185">Reference proteome</keyword>
<dbReference type="EMBL" id="JANBPY010004302">
    <property type="protein sequence ID" value="KAJ1948521.1"/>
    <property type="molecule type" value="Genomic_DNA"/>
</dbReference>
<feature type="non-terminal residue" evidence="2">
    <location>
        <position position="1"/>
    </location>
</feature>
<evidence type="ECO:0000313" key="2">
    <source>
        <dbReference type="EMBL" id="KAJ1948521.1"/>
    </source>
</evidence>
<sequence length="232" mass="24594">GASGPYNPSEDQTSVTENGGGRSKDSGSVIGSNSGDISSRFSRPYSKTFSVVSSDDRGDSTPASVSIPIQDQPPEPSQAVVLSRSLSPPPSLSRRQGSRLANRNPFPSTTAFPRSATPPPSQNGSNWYPLNQLGGYRPESAQSNVTSVTTTTTTTVQQAVTTSYNSQPVVHSREPSDSKFPYIYRTGSAARLGGAATEDSTASLHNSSTSQLHSNYSSFVTFPNVDRLQRAE</sequence>
<proteinExistence type="predicted"/>
<evidence type="ECO:0000256" key="1">
    <source>
        <dbReference type="SAM" id="MobiDB-lite"/>
    </source>
</evidence>
<feature type="compositionally biased region" description="Low complexity" evidence="1">
    <location>
        <begin position="140"/>
        <end position="163"/>
    </location>
</feature>
<gene>
    <name evidence="2" type="ORF">IWQ62_006878</name>
</gene>
<feature type="compositionally biased region" description="Polar residues" evidence="1">
    <location>
        <begin position="99"/>
        <end position="112"/>
    </location>
</feature>
<feature type="region of interest" description="Disordered" evidence="1">
    <location>
        <begin position="193"/>
        <end position="213"/>
    </location>
</feature>
<dbReference type="Proteomes" id="UP001150925">
    <property type="component" value="Unassembled WGS sequence"/>
</dbReference>
<protein>
    <submittedName>
        <fullName evidence="2">Uncharacterized protein</fullName>
    </submittedName>
</protein>
<feature type="non-terminal residue" evidence="2">
    <location>
        <position position="232"/>
    </location>
</feature>
<reference evidence="2" key="1">
    <citation type="submission" date="2022-07" db="EMBL/GenBank/DDBJ databases">
        <title>Phylogenomic reconstructions and comparative analyses of Kickxellomycotina fungi.</title>
        <authorList>
            <person name="Reynolds N.K."/>
            <person name="Stajich J.E."/>
            <person name="Barry K."/>
            <person name="Grigoriev I.V."/>
            <person name="Crous P."/>
            <person name="Smith M.E."/>
        </authorList>
    </citation>
    <scope>NUCLEOTIDE SEQUENCE</scope>
    <source>
        <strain evidence="2">RSA 1196</strain>
    </source>
</reference>
<feature type="compositionally biased region" description="Polar residues" evidence="1">
    <location>
        <begin position="29"/>
        <end position="53"/>
    </location>
</feature>
<dbReference type="AlphaFoldDB" id="A0A9W8E3C2"/>
<evidence type="ECO:0000313" key="3">
    <source>
        <dbReference type="Proteomes" id="UP001150925"/>
    </source>
</evidence>
<feature type="compositionally biased region" description="Polar residues" evidence="1">
    <location>
        <begin position="198"/>
        <end position="213"/>
    </location>
</feature>
<comment type="caution">
    <text evidence="2">The sequence shown here is derived from an EMBL/GenBank/DDBJ whole genome shotgun (WGS) entry which is preliminary data.</text>
</comment>
<feature type="region of interest" description="Disordered" evidence="1">
    <location>
        <begin position="1"/>
        <end position="181"/>
    </location>
</feature>
<accession>A0A9W8E3C2</accession>
<organism evidence="2 3">
    <name type="scientific">Dispira parvispora</name>
    <dbReference type="NCBI Taxonomy" id="1520584"/>
    <lineage>
        <taxon>Eukaryota</taxon>
        <taxon>Fungi</taxon>
        <taxon>Fungi incertae sedis</taxon>
        <taxon>Zoopagomycota</taxon>
        <taxon>Kickxellomycotina</taxon>
        <taxon>Dimargaritomycetes</taxon>
        <taxon>Dimargaritales</taxon>
        <taxon>Dimargaritaceae</taxon>
        <taxon>Dispira</taxon>
    </lineage>
</organism>